<gene>
    <name evidence="1" type="ORF">DY000_02040752</name>
</gene>
<evidence type="ECO:0000313" key="2">
    <source>
        <dbReference type="Proteomes" id="UP000266723"/>
    </source>
</evidence>
<reference evidence="1 2" key="1">
    <citation type="journal article" date="2020" name="BMC Genomics">
        <title>Intraspecific diversification of the crop wild relative Brassica cretica Lam. using demographic model selection.</title>
        <authorList>
            <person name="Kioukis A."/>
            <person name="Michalopoulou V.A."/>
            <person name="Briers L."/>
            <person name="Pirintsos S."/>
            <person name="Studholme D.J."/>
            <person name="Pavlidis P."/>
            <person name="Sarris P.F."/>
        </authorList>
    </citation>
    <scope>NUCLEOTIDE SEQUENCE [LARGE SCALE GENOMIC DNA]</scope>
    <source>
        <strain evidence="2">cv. PFS-1207/04</strain>
    </source>
</reference>
<name>A0ABQ7BQC0_BRACR</name>
<dbReference type="EMBL" id="QGKV02001507">
    <property type="protein sequence ID" value="KAF3534050.1"/>
    <property type="molecule type" value="Genomic_DNA"/>
</dbReference>
<organism evidence="1 2">
    <name type="scientific">Brassica cretica</name>
    <name type="common">Mustard</name>
    <dbReference type="NCBI Taxonomy" id="69181"/>
    <lineage>
        <taxon>Eukaryota</taxon>
        <taxon>Viridiplantae</taxon>
        <taxon>Streptophyta</taxon>
        <taxon>Embryophyta</taxon>
        <taxon>Tracheophyta</taxon>
        <taxon>Spermatophyta</taxon>
        <taxon>Magnoliopsida</taxon>
        <taxon>eudicotyledons</taxon>
        <taxon>Gunneridae</taxon>
        <taxon>Pentapetalae</taxon>
        <taxon>rosids</taxon>
        <taxon>malvids</taxon>
        <taxon>Brassicales</taxon>
        <taxon>Brassicaceae</taxon>
        <taxon>Brassiceae</taxon>
        <taxon>Brassica</taxon>
    </lineage>
</organism>
<evidence type="ECO:0000313" key="1">
    <source>
        <dbReference type="EMBL" id="KAF3534050.1"/>
    </source>
</evidence>
<proteinExistence type="predicted"/>
<keyword evidence="2" id="KW-1185">Reference proteome</keyword>
<dbReference type="Proteomes" id="UP000266723">
    <property type="component" value="Unassembled WGS sequence"/>
</dbReference>
<protein>
    <submittedName>
        <fullName evidence="1">Uncharacterized protein</fullName>
    </submittedName>
</protein>
<accession>A0ABQ7BQC0</accession>
<comment type="caution">
    <text evidence="1">The sequence shown here is derived from an EMBL/GenBank/DDBJ whole genome shotgun (WGS) entry which is preliminary data.</text>
</comment>
<sequence length="439" mass="49571">MATLNYVILQSAPKGRLQSMLGWPCVVLSWNLEDPGHVFPESEDLEIHPSETHGSWMRSFINRRLYGLPYRNPETGWTVVSIDMNSPTKDPWNFIFGPEAVYNPEVFYEPGGRFEPGGHFWTRRLCGNPEFLLQILRSYLDTEVMWTPGVRTRRSFGNPKVPSDPERFLLDPEVVLNTEVSLDPEVLLNPKVSFGSEGRFEPGGRLGTRRFPLNPKALRSFHDPETAWGPKGTVLRPPRQDYSRYLFGFRILPLGSWPLSSSYDVFYFCRKSLTGLEGAGVGVMTQVPGFTAFHVWRSRVLIAPCTFHNGCALGCTGVSGSFDSILKLAQTHSYFMSHTHYRSLQYLALYVICSLPESKRIRSSGSTLHYMDGCRGRGRSFSQQEPGGRCPARGLDDFSQLVCPLFLDFVLKLGEEPVHSSQPELFILSRLPLGITSFQ</sequence>